<keyword evidence="2" id="KW-1185">Reference proteome</keyword>
<gene>
    <name evidence="1" type="ORF">LshimejAT787_0302880</name>
</gene>
<dbReference type="Proteomes" id="UP001063166">
    <property type="component" value="Unassembled WGS sequence"/>
</dbReference>
<evidence type="ECO:0000313" key="2">
    <source>
        <dbReference type="Proteomes" id="UP001063166"/>
    </source>
</evidence>
<proteinExistence type="predicted"/>
<evidence type="ECO:0000313" key="1">
    <source>
        <dbReference type="EMBL" id="GLB36000.1"/>
    </source>
</evidence>
<dbReference type="OrthoDB" id="3261881at2759"/>
<dbReference type="AlphaFoldDB" id="A0A9P3PH71"/>
<reference evidence="1" key="1">
    <citation type="submission" date="2022-07" db="EMBL/GenBank/DDBJ databases">
        <title>The genome of Lyophyllum shimeji provides insight into the initial evolution of ectomycorrhizal fungal genome.</title>
        <authorList>
            <person name="Kobayashi Y."/>
            <person name="Shibata T."/>
            <person name="Hirakawa H."/>
            <person name="Shigenobu S."/>
            <person name="Nishiyama T."/>
            <person name="Yamada A."/>
            <person name="Hasebe M."/>
            <person name="Kawaguchi M."/>
        </authorList>
    </citation>
    <scope>NUCLEOTIDE SEQUENCE</scope>
    <source>
        <strain evidence="1">AT787</strain>
    </source>
</reference>
<comment type="caution">
    <text evidence="1">The sequence shown here is derived from an EMBL/GenBank/DDBJ whole genome shotgun (WGS) entry which is preliminary data.</text>
</comment>
<organism evidence="1 2">
    <name type="scientific">Lyophyllum shimeji</name>
    <name type="common">Hon-shimeji</name>
    <name type="synonym">Tricholoma shimeji</name>
    <dbReference type="NCBI Taxonomy" id="47721"/>
    <lineage>
        <taxon>Eukaryota</taxon>
        <taxon>Fungi</taxon>
        <taxon>Dikarya</taxon>
        <taxon>Basidiomycota</taxon>
        <taxon>Agaricomycotina</taxon>
        <taxon>Agaricomycetes</taxon>
        <taxon>Agaricomycetidae</taxon>
        <taxon>Agaricales</taxon>
        <taxon>Tricholomatineae</taxon>
        <taxon>Lyophyllaceae</taxon>
        <taxon>Lyophyllum</taxon>
    </lineage>
</organism>
<dbReference type="EMBL" id="BRPK01000003">
    <property type="protein sequence ID" value="GLB36000.1"/>
    <property type="molecule type" value="Genomic_DNA"/>
</dbReference>
<sequence length="341" mass="37786">MSTLGVFYVTSSLQSSPAANAPKSKGVPRPRATRSPIARNLKQFETWSTHQCCEQVSYSNLPEDAKADVWEVFDVMGRLPMAWIEKNSKEFQLLSRSSTPAFQGLIEAAYGHCPALFSDRISGQSMELTELHEETSIVFSTWCRPRSMRKSKEKWSEADYVANVYNVFRSPATRESVQRVHCTTSLPQPSLLANMGTVAARILNTKAAVPDCAILIPTAAVRSLSHSEQSPFHATVVRTGNASKGTSSRYRSTRQLPETPGFECASNFWEDKKRSTTSLKMRIGRTEYQLHQLYGTCTPCPSKHRFLGLCGPVAPCGHMWTGAKSRTANLSHPFRVASGCV</sequence>
<accession>A0A9P3PH71</accession>
<name>A0A9P3PH71_LYOSH</name>
<protein>
    <submittedName>
        <fullName evidence="1">Uncharacterized protein</fullName>
    </submittedName>
</protein>